<comment type="caution">
    <text evidence="1">The sequence shown here is derived from an EMBL/GenBank/DDBJ whole genome shotgun (WGS) entry which is preliminary data.</text>
</comment>
<sequence length="78" mass="8741">MDHGGVAAAFRKHHVRKKLCMSEEKAEYLDSKERACSCLHESTSTEQQVSEIRSIKQDIKTLPLVESMKIAAAFSDGF</sequence>
<protein>
    <submittedName>
        <fullName evidence="1">Uncharacterized protein</fullName>
    </submittedName>
</protein>
<keyword evidence="3" id="KW-1185">Reference proteome</keyword>
<evidence type="ECO:0000313" key="3">
    <source>
        <dbReference type="Proteomes" id="UP001054945"/>
    </source>
</evidence>
<dbReference type="EMBL" id="BPLR01003673">
    <property type="protein sequence ID" value="GIX87328.1"/>
    <property type="molecule type" value="Genomic_DNA"/>
</dbReference>
<proteinExistence type="predicted"/>
<organism evidence="1 3">
    <name type="scientific">Caerostris extrusa</name>
    <name type="common">Bark spider</name>
    <name type="synonym">Caerostris bankana</name>
    <dbReference type="NCBI Taxonomy" id="172846"/>
    <lineage>
        <taxon>Eukaryota</taxon>
        <taxon>Metazoa</taxon>
        <taxon>Ecdysozoa</taxon>
        <taxon>Arthropoda</taxon>
        <taxon>Chelicerata</taxon>
        <taxon>Arachnida</taxon>
        <taxon>Araneae</taxon>
        <taxon>Araneomorphae</taxon>
        <taxon>Entelegynae</taxon>
        <taxon>Araneoidea</taxon>
        <taxon>Araneidae</taxon>
        <taxon>Caerostris</taxon>
    </lineage>
</organism>
<gene>
    <name evidence="1" type="ORF">CEXT_114221</name>
    <name evidence="2" type="ORF">CEXT_467851</name>
</gene>
<evidence type="ECO:0000313" key="2">
    <source>
        <dbReference type="EMBL" id="GIY95024.1"/>
    </source>
</evidence>
<name>A0AAV4NRL6_CAEEX</name>
<dbReference type="Proteomes" id="UP001054945">
    <property type="component" value="Unassembled WGS sequence"/>
</dbReference>
<accession>A0AAV4NRL6</accession>
<dbReference type="AlphaFoldDB" id="A0AAV4NRL6"/>
<dbReference type="EMBL" id="BPLR01000473">
    <property type="protein sequence ID" value="GIY95024.1"/>
    <property type="molecule type" value="Genomic_DNA"/>
</dbReference>
<evidence type="ECO:0000313" key="1">
    <source>
        <dbReference type="EMBL" id="GIX87328.1"/>
    </source>
</evidence>
<reference evidence="1 3" key="1">
    <citation type="submission" date="2021-06" db="EMBL/GenBank/DDBJ databases">
        <title>Caerostris extrusa draft genome.</title>
        <authorList>
            <person name="Kono N."/>
            <person name="Arakawa K."/>
        </authorList>
    </citation>
    <scope>NUCLEOTIDE SEQUENCE [LARGE SCALE GENOMIC DNA]</scope>
</reference>